<evidence type="ECO:0000259" key="2">
    <source>
        <dbReference type="PROSITE" id="PS51352"/>
    </source>
</evidence>
<dbReference type="InterPro" id="IPR013766">
    <property type="entry name" value="Thioredoxin_domain"/>
</dbReference>
<dbReference type="SUPFAM" id="SSF52833">
    <property type="entry name" value="Thioredoxin-like"/>
    <property type="match status" value="1"/>
</dbReference>
<accession>A0ABP9W160</accession>
<proteinExistence type="predicted"/>
<protein>
    <submittedName>
        <fullName evidence="3">Thiol-disulfide oxidoreductase ResA</fullName>
    </submittedName>
</protein>
<organism evidence="3 4">
    <name type="scientific">Novipirellula caenicola</name>
    <dbReference type="NCBI Taxonomy" id="1536901"/>
    <lineage>
        <taxon>Bacteria</taxon>
        <taxon>Pseudomonadati</taxon>
        <taxon>Planctomycetota</taxon>
        <taxon>Planctomycetia</taxon>
        <taxon>Pirellulales</taxon>
        <taxon>Pirellulaceae</taxon>
        <taxon>Novipirellula</taxon>
    </lineage>
</organism>
<dbReference type="InterPro" id="IPR013740">
    <property type="entry name" value="Redoxin"/>
</dbReference>
<dbReference type="Pfam" id="PF08534">
    <property type="entry name" value="Redoxin"/>
    <property type="match status" value="1"/>
</dbReference>
<dbReference type="CDD" id="cd02969">
    <property type="entry name" value="PRX_like1"/>
    <property type="match status" value="1"/>
</dbReference>
<keyword evidence="4" id="KW-1185">Reference proteome</keyword>
<dbReference type="InterPro" id="IPR036249">
    <property type="entry name" value="Thioredoxin-like_sf"/>
</dbReference>
<dbReference type="InterPro" id="IPR047262">
    <property type="entry name" value="PRX-like1"/>
</dbReference>
<gene>
    <name evidence="3" type="primary">resA_14</name>
    <name evidence="3" type="ORF">Rcae01_05736</name>
</gene>
<dbReference type="PANTHER" id="PTHR43640:SF1">
    <property type="entry name" value="THIOREDOXIN-DEPENDENT PEROXIREDOXIN"/>
    <property type="match status" value="1"/>
</dbReference>
<dbReference type="PROSITE" id="PS51352">
    <property type="entry name" value="THIOREDOXIN_2"/>
    <property type="match status" value="1"/>
</dbReference>
<name>A0ABP9W160_9BACT</name>
<dbReference type="EMBL" id="BAABRO010000020">
    <property type="protein sequence ID" value="GAA5510230.1"/>
    <property type="molecule type" value="Genomic_DNA"/>
</dbReference>
<dbReference type="RefSeq" id="WP_345687965.1">
    <property type="nucleotide sequence ID" value="NZ_BAABRO010000020.1"/>
</dbReference>
<reference evidence="3 4" key="1">
    <citation type="submission" date="2024-02" db="EMBL/GenBank/DDBJ databases">
        <title>Rhodopirellula caenicola NBRC 110016.</title>
        <authorList>
            <person name="Ichikawa N."/>
            <person name="Katano-Makiyama Y."/>
            <person name="Hidaka K."/>
        </authorList>
    </citation>
    <scope>NUCLEOTIDE SEQUENCE [LARGE SCALE GENOMIC DNA]</scope>
    <source>
        <strain evidence="3 4">NBRC 110016</strain>
    </source>
</reference>
<feature type="domain" description="Thioredoxin" evidence="2">
    <location>
        <begin position="9"/>
        <end position="164"/>
    </location>
</feature>
<evidence type="ECO:0000313" key="3">
    <source>
        <dbReference type="EMBL" id="GAA5510230.1"/>
    </source>
</evidence>
<dbReference type="Gene3D" id="3.40.30.10">
    <property type="entry name" value="Glutaredoxin"/>
    <property type="match status" value="1"/>
</dbReference>
<dbReference type="PANTHER" id="PTHR43640">
    <property type="entry name" value="OS07G0260300 PROTEIN"/>
    <property type="match status" value="1"/>
</dbReference>
<feature type="region of interest" description="Disordered" evidence="1">
    <location>
        <begin position="164"/>
        <end position="197"/>
    </location>
</feature>
<comment type="caution">
    <text evidence="3">The sequence shown here is derived from an EMBL/GenBank/DDBJ whole genome shotgun (WGS) entry which is preliminary data.</text>
</comment>
<evidence type="ECO:0000313" key="4">
    <source>
        <dbReference type="Proteomes" id="UP001416858"/>
    </source>
</evidence>
<sequence>MVRTASTMLPLGTAAPDFKLPECGGGEVSLADVSGGKALLVIFMCNHCPYVKHVADHIKLLADEYMAKGVSVVAISSNDADKYPDDNPEAMQKEKSERGYAFPYLFDGDQSVAQAYHAACTPDFFLFDDQAKLVYRGQLDSSRPKNDQPVTGKDLRAALDAVLAGEKPSENQTPSLGCNIKWKEGNEPQYFNPQGTA</sequence>
<dbReference type="Proteomes" id="UP001416858">
    <property type="component" value="Unassembled WGS sequence"/>
</dbReference>
<evidence type="ECO:0000256" key="1">
    <source>
        <dbReference type="SAM" id="MobiDB-lite"/>
    </source>
</evidence>